<evidence type="ECO:0000256" key="1">
    <source>
        <dbReference type="ARBA" id="ARBA00004496"/>
    </source>
</evidence>
<keyword evidence="5" id="KW-0326">Glycosidase</keyword>
<sequence length="356" mass="38292">MVREGDFAGEPHGVPSVDNGPTKSPVQRTKVVIDTDPGIDDTITLLMAFQSPDLEVVGLTTIFGNVATEDATRNALHVCQVAGFPDVPVAEGSPEPLKRGPPRIADFVHGSDGLGNTFPPAPKIKKIEENACQFLVDKVSECPGEITVLALGPLTNIALAVKKDKSFASKVKKIVVLGGSFFASGNVNPAAEANIYGDPEAADIVFTCGAEIVVVGINVTTQVILTEADLCELRDSEGTHGKYIYDMCQFYKNYHVESEGLHGIYLHDPTCLAALINPQLFEFKKGVVRVETQGICTGHTLMDLGLKRWNSSNPWIGFRPVSVAWTVDVGGVLNLVKRLLMGLQRIHDTSMHNSCA</sequence>
<evidence type="ECO:0000256" key="5">
    <source>
        <dbReference type="ARBA" id="ARBA00023295"/>
    </source>
</evidence>
<dbReference type="InterPro" id="IPR023186">
    <property type="entry name" value="IUNH"/>
</dbReference>
<dbReference type="InterPro" id="IPR036452">
    <property type="entry name" value="Ribo_hydro-like"/>
</dbReference>
<dbReference type="GO" id="GO:0006152">
    <property type="term" value="P:purine nucleoside catabolic process"/>
    <property type="evidence" value="ECO:0007669"/>
    <property type="project" value="UniProtKB-ARBA"/>
</dbReference>
<feature type="region of interest" description="Disordered" evidence="8">
    <location>
        <begin position="1"/>
        <end position="27"/>
    </location>
</feature>
<proteinExistence type="inferred from homology"/>
<dbReference type="EC" id="3.2.2.3" evidence="7"/>
<comment type="subcellular location">
    <subcellularLocation>
        <location evidence="1">Cytoplasm</location>
    </subcellularLocation>
</comment>
<organism evidence="10">
    <name type="scientific">Wollemia nobilis</name>
    <dbReference type="NCBI Taxonomy" id="56998"/>
    <lineage>
        <taxon>Eukaryota</taxon>
        <taxon>Viridiplantae</taxon>
        <taxon>Streptophyta</taxon>
        <taxon>Embryophyta</taxon>
        <taxon>Tracheophyta</taxon>
        <taxon>Spermatophyta</taxon>
        <taxon>Pinopsida</taxon>
        <taxon>Pinidae</taxon>
        <taxon>Conifers II</taxon>
        <taxon>Araucariales</taxon>
        <taxon>Araucariaceae</taxon>
        <taxon>Wollemia</taxon>
    </lineage>
</organism>
<reference evidence="10" key="1">
    <citation type="submission" date="2015-02" db="EMBL/GenBank/DDBJ databases">
        <title>A transcriptome of Wollemia nobilis - a relic of Gondwana.</title>
        <authorList>
            <person name="Chia J.Y."/>
            <person name="Leong Y.S."/>
            <person name="Abdul Karim S."/>
            <person name="Wan Azmi N."/>
            <person name="Hercus R."/>
            <person name="Croft L."/>
        </authorList>
    </citation>
    <scope>NUCLEOTIDE SEQUENCE</scope>
    <source>
        <strain evidence="10">MaeBrown</strain>
        <tissue evidence="10">Leaf</tissue>
    </source>
</reference>
<evidence type="ECO:0000256" key="4">
    <source>
        <dbReference type="ARBA" id="ARBA00022801"/>
    </source>
</evidence>
<evidence type="ECO:0000256" key="3">
    <source>
        <dbReference type="ARBA" id="ARBA00022490"/>
    </source>
</evidence>
<dbReference type="GO" id="GO:0046982">
    <property type="term" value="F:protein heterodimerization activity"/>
    <property type="evidence" value="ECO:0007669"/>
    <property type="project" value="UniProtKB-ARBA"/>
</dbReference>
<evidence type="ECO:0000256" key="6">
    <source>
        <dbReference type="ARBA" id="ARBA00051638"/>
    </source>
</evidence>
<evidence type="ECO:0000259" key="9">
    <source>
        <dbReference type="Pfam" id="PF01156"/>
    </source>
</evidence>
<dbReference type="PANTHER" id="PTHR12304">
    <property type="entry name" value="INOSINE-URIDINE PREFERRING NUCLEOSIDE HYDROLASE"/>
    <property type="match status" value="1"/>
</dbReference>
<dbReference type="GO" id="GO:0042454">
    <property type="term" value="P:ribonucleoside catabolic process"/>
    <property type="evidence" value="ECO:0007669"/>
    <property type="project" value="UniProtKB-ARBA"/>
</dbReference>
<keyword evidence="4" id="KW-0378">Hydrolase</keyword>
<dbReference type="Pfam" id="PF01156">
    <property type="entry name" value="IU_nuc_hydro"/>
    <property type="match status" value="1"/>
</dbReference>
<protein>
    <recommendedName>
        <fullName evidence="7">uridine nucleosidase</fullName>
        <ecNumber evidence="7">3.2.2.3</ecNumber>
    </recommendedName>
</protein>
<evidence type="ECO:0000313" key="10">
    <source>
        <dbReference type="EMBL" id="JAG89431.1"/>
    </source>
</evidence>
<accession>A0A0C9RQR1</accession>
<dbReference type="EMBL" id="GCHU01001467">
    <property type="protein sequence ID" value="JAG89431.1"/>
    <property type="molecule type" value="Transcribed_RNA"/>
</dbReference>
<dbReference type="SUPFAM" id="SSF53590">
    <property type="entry name" value="Nucleoside hydrolase"/>
    <property type="match status" value="1"/>
</dbReference>
<evidence type="ECO:0000256" key="8">
    <source>
        <dbReference type="SAM" id="MobiDB-lite"/>
    </source>
</evidence>
<dbReference type="GO" id="GO:0005829">
    <property type="term" value="C:cytosol"/>
    <property type="evidence" value="ECO:0007669"/>
    <property type="project" value="TreeGrafter"/>
</dbReference>
<dbReference type="InterPro" id="IPR001910">
    <property type="entry name" value="Inosine/uridine_hydrolase_dom"/>
</dbReference>
<dbReference type="CDD" id="cd02650">
    <property type="entry name" value="nuc_hydro_CaPnhB"/>
    <property type="match status" value="1"/>
</dbReference>
<feature type="domain" description="Inosine/uridine-preferring nucleoside hydrolase" evidence="9">
    <location>
        <begin position="31"/>
        <end position="331"/>
    </location>
</feature>
<keyword evidence="3" id="KW-0963">Cytoplasm</keyword>
<dbReference type="FunFam" id="3.90.245.10:FF:000004">
    <property type="entry name" value="Probable uridine nucleosidase 1"/>
    <property type="match status" value="1"/>
</dbReference>
<dbReference type="GO" id="GO:0047724">
    <property type="term" value="F:inosine nucleosidase activity"/>
    <property type="evidence" value="ECO:0007669"/>
    <property type="project" value="UniProtKB-ARBA"/>
</dbReference>
<evidence type="ECO:0000256" key="7">
    <source>
        <dbReference type="ARBA" id="ARBA00066757"/>
    </source>
</evidence>
<name>A0A0C9RQR1_9CONI</name>
<comment type="catalytic activity">
    <reaction evidence="6">
        <text>uridine + H2O = D-ribose + uracil</text>
        <dbReference type="Rhea" id="RHEA:15577"/>
        <dbReference type="ChEBI" id="CHEBI:15377"/>
        <dbReference type="ChEBI" id="CHEBI:16704"/>
        <dbReference type="ChEBI" id="CHEBI:17568"/>
        <dbReference type="ChEBI" id="CHEBI:47013"/>
        <dbReference type="EC" id="3.2.2.3"/>
    </reaction>
</comment>
<comment type="similarity">
    <text evidence="2">Belongs to the IUNH family.</text>
</comment>
<dbReference type="AlphaFoldDB" id="A0A0C9RQR1"/>
<evidence type="ECO:0000256" key="2">
    <source>
        <dbReference type="ARBA" id="ARBA00009176"/>
    </source>
</evidence>
<dbReference type="GO" id="GO:0045437">
    <property type="term" value="F:uridine nucleosidase activity"/>
    <property type="evidence" value="ECO:0007669"/>
    <property type="project" value="UniProtKB-EC"/>
</dbReference>
<dbReference type="Gene3D" id="3.90.245.10">
    <property type="entry name" value="Ribonucleoside hydrolase-like"/>
    <property type="match status" value="1"/>
</dbReference>
<dbReference type="PANTHER" id="PTHR12304:SF1">
    <property type="entry name" value="URIDINE NUCLEOSIDASE 1"/>
    <property type="match status" value="1"/>
</dbReference>